<evidence type="ECO:0000256" key="4">
    <source>
        <dbReference type="ARBA" id="ARBA00022970"/>
    </source>
</evidence>
<dbReference type="PANTHER" id="PTHR43495">
    <property type="entry name" value="GABA PERMEASE"/>
    <property type="match status" value="1"/>
</dbReference>
<gene>
    <name evidence="9" type="ORF">H8692_05050</name>
</gene>
<keyword evidence="6 7" id="KW-0472">Membrane</keyword>
<feature type="transmembrane region" description="Helical" evidence="7">
    <location>
        <begin position="373"/>
        <end position="398"/>
    </location>
</feature>
<feature type="transmembrane region" description="Helical" evidence="7">
    <location>
        <begin position="48"/>
        <end position="71"/>
    </location>
</feature>
<protein>
    <submittedName>
        <fullName evidence="9">Amino acid permease</fullName>
    </submittedName>
</protein>
<evidence type="ECO:0000256" key="3">
    <source>
        <dbReference type="ARBA" id="ARBA00022692"/>
    </source>
</evidence>
<feature type="transmembrane region" description="Helical" evidence="7">
    <location>
        <begin position="128"/>
        <end position="152"/>
    </location>
</feature>
<keyword evidence="10" id="KW-1185">Reference proteome</keyword>
<feature type="transmembrane region" description="Helical" evidence="7">
    <location>
        <begin position="446"/>
        <end position="464"/>
    </location>
</feature>
<dbReference type="PIRSF" id="PIRSF006060">
    <property type="entry name" value="AA_transporter"/>
    <property type="match status" value="1"/>
</dbReference>
<accession>A0A926E9V2</accession>
<evidence type="ECO:0000256" key="1">
    <source>
        <dbReference type="ARBA" id="ARBA00004141"/>
    </source>
</evidence>
<dbReference type="PANTHER" id="PTHR43495:SF5">
    <property type="entry name" value="GAMMA-AMINOBUTYRIC ACID PERMEASE"/>
    <property type="match status" value="1"/>
</dbReference>
<evidence type="ECO:0000256" key="2">
    <source>
        <dbReference type="ARBA" id="ARBA00022448"/>
    </source>
</evidence>
<dbReference type="InterPro" id="IPR004841">
    <property type="entry name" value="AA-permease/SLC12A_dom"/>
</dbReference>
<dbReference type="GO" id="GO:0006865">
    <property type="term" value="P:amino acid transport"/>
    <property type="evidence" value="ECO:0007669"/>
    <property type="project" value="UniProtKB-KW"/>
</dbReference>
<organism evidence="9 10">
    <name type="scientific">Lentihominibacter hominis</name>
    <dbReference type="NCBI Taxonomy" id="2763645"/>
    <lineage>
        <taxon>Bacteria</taxon>
        <taxon>Bacillati</taxon>
        <taxon>Bacillota</taxon>
        <taxon>Clostridia</taxon>
        <taxon>Peptostreptococcales</taxon>
        <taxon>Anaerovoracaceae</taxon>
        <taxon>Lentihominibacter</taxon>
    </lineage>
</organism>
<keyword evidence="5 7" id="KW-1133">Transmembrane helix</keyword>
<evidence type="ECO:0000256" key="5">
    <source>
        <dbReference type="ARBA" id="ARBA00022989"/>
    </source>
</evidence>
<dbReference type="GO" id="GO:0016020">
    <property type="term" value="C:membrane"/>
    <property type="evidence" value="ECO:0007669"/>
    <property type="project" value="UniProtKB-SubCell"/>
</dbReference>
<evidence type="ECO:0000313" key="10">
    <source>
        <dbReference type="Proteomes" id="UP000610862"/>
    </source>
</evidence>
<evidence type="ECO:0000256" key="6">
    <source>
        <dbReference type="ARBA" id="ARBA00023136"/>
    </source>
</evidence>
<dbReference type="EMBL" id="JACRTA010000001">
    <property type="protein sequence ID" value="MBC8568136.1"/>
    <property type="molecule type" value="Genomic_DNA"/>
</dbReference>
<dbReference type="Proteomes" id="UP000610862">
    <property type="component" value="Unassembled WGS sequence"/>
</dbReference>
<dbReference type="GO" id="GO:0055085">
    <property type="term" value="P:transmembrane transport"/>
    <property type="evidence" value="ECO:0007669"/>
    <property type="project" value="InterPro"/>
</dbReference>
<keyword evidence="3 7" id="KW-0812">Transmembrane</keyword>
<feature type="transmembrane region" description="Helical" evidence="7">
    <location>
        <begin position="91"/>
        <end position="116"/>
    </location>
</feature>
<comment type="caution">
    <text evidence="9">The sequence shown here is derived from an EMBL/GenBank/DDBJ whole genome shotgun (WGS) entry which is preliminary data.</text>
</comment>
<feature type="transmembrane region" description="Helical" evidence="7">
    <location>
        <begin position="422"/>
        <end position="440"/>
    </location>
</feature>
<keyword evidence="2" id="KW-0813">Transport</keyword>
<feature type="transmembrane region" description="Helical" evidence="7">
    <location>
        <begin position="158"/>
        <end position="181"/>
    </location>
</feature>
<evidence type="ECO:0000313" key="9">
    <source>
        <dbReference type="EMBL" id="MBC8568136.1"/>
    </source>
</evidence>
<reference evidence="9" key="1">
    <citation type="submission" date="2020-08" db="EMBL/GenBank/DDBJ databases">
        <title>Genome public.</title>
        <authorList>
            <person name="Liu C."/>
            <person name="Sun Q."/>
        </authorList>
    </citation>
    <scope>NUCLEOTIDE SEQUENCE</scope>
    <source>
        <strain evidence="9">NSJ-24</strain>
    </source>
</reference>
<dbReference type="Gene3D" id="1.20.1740.10">
    <property type="entry name" value="Amino acid/polyamine transporter I"/>
    <property type="match status" value="1"/>
</dbReference>
<proteinExistence type="predicted"/>
<keyword evidence="4" id="KW-0029">Amino-acid transport</keyword>
<name>A0A926E9V2_9FIRM</name>
<dbReference type="Pfam" id="PF00324">
    <property type="entry name" value="AA_permease"/>
    <property type="match status" value="1"/>
</dbReference>
<sequence length="510" mass="55049">MTQSSSGGNELQRGIKGWQVTFIGLGGVIGSCYFLGIGVCVRTMGPAVLLGFAIVSFVIYAVMVAYAELLVNVPRTGSFISYTKEFLGPQWSIGMGWAFWCNWVAFVPSECIALASTVKYMTGSDSPVLYVSVAVGALAVVTIINIAAVSLFSRVEGILGITKVSVIILFIVVAIGIWLGLWGNENAFIGTSVNFGGAASLMDELFPKGSLIVFTQMTLILVTCEGTELIGLAAAEAQDPEHSVPKACKSVIWRVLGLYLVPIILILLVYPWGNAHDDVPIFADICNSYGLPIMGFIMSAAVFVAAFSCSNSGFYGSVRGMYGLATEGLAPKFLTKVTKTGNPRNCVWLTMTCMWVIMILGLVSQLTGALETLYASLLSLAGFTGTMCWIGICLSQVVMRRRLKQRGYDPKTCLKAKVNDKVAWLPLVAAIVQIVVLVMLVLEDQLVFGIAAGCTIVPMIIRYINVKRGKARDVVKANDKEKSFDELFPPLTEEEHKERAAAYAVEAARE</sequence>
<evidence type="ECO:0000259" key="8">
    <source>
        <dbReference type="Pfam" id="PF00324"/>
    </source>
</evidence>
<feature type="transmembrane region" description="Helical" evidence="7">
    <location>
        <begin position="346"/>
        <end position="367"/>
    </location>
</feature>
<feature type="domain" description="Amino acid permease/ SLC12A" evidence="8">
    <location>
        <begin position="20"/>
        <end position="467"/>
    </location>
</feature>
<feature type="transmembrane region" description="Helical" evidence="7">
    <location>
        <begin position="251"/>
        <end position="273"/>
    </location>
</feature>
<evidence type="ECO:0000256" key="7">
    <source>
        <dbReference type="SAM" id="Phobius"/>
    </source>
</evidence>
<dbReference type="AlphaFoldDB" id="A0A926E9V2"/>
<comment type="subcellular location">
    <subcellularLocation>
        <location evidence="1">Membrane</location>
        <topology evidence="1">Multi-pass membrane protein</topology>
    </subcellularLocation>
</comment>
<dbReference type="RefSeq" id="WP_177267630.1">
    <property type="nucleotide sequence ID" value="NZ_JACRTA010000001.1"/>
</dbReference>
<feature type="transmembrane region" description="Helical" evidence="7">
    <location>
        <begin position="293"/>
        <end position="314"/>
    </location>
</feature>
<feature type="transmembrane region" description="Helical" evidence="7">
    <location>
        <begin position="20"/>
        <end position="41"/>
    </location>
</feature>